<name>A0A7D4Q6V3_9MICO</name>
<dbReference type="AlphaFoldDB" id="A0A7D4Q6V3"/>
<gene>
    <name evidence="2" type="ORF">HRU87_05385</name>
</gene>
<evidence type="ECO:0000313" key="3">
    <source>
        <dbReference type="Proteomes" id="UP000501003"/>
    </source>
</evidence>
<dbReference type="EMBL" id="CP054056">
    <property type="protein sequence ID" value="QKJ25602.1"/>
    <property type="molecule type" value="Genomic_DNA"/>
</dbReference>
<protein>
    <submittedName>
        <fullName evidence="2">Uncharacterized protein</fullName>
    </submittedName>
</protein>
<sequence length="122" mass="12925">MKFRIPVFAFSLLATVGVSQYLYHPTLDSILSGSLALLVLMLTVTWSAPRLGSGGKAIAALLLVSAVLGFLFSQGLDVIYSLLATPAGMRFILPLEVAISGALILLVGVLARLLLSRPEVEK</sequence>
<dbReference type="RefSeq" id="WP_173493899.1">
    <property type="nucleotide sequence ID" value="NZ_CP054056.1"/>
</dbReference>
<feature type="transmembrane region" description="Helical" evidence="1">
    <location>
        <begin position="60"/>
        <end position="83"/>
    </location>
</feature>
<keyword evidence="1" id="KW-0472">Membrane</keyword>
<proteinExistence type="predicted"/>
<evidence type="ECO:0000256" key="1">
    <source>
        <dbReference type="SAM" id="Phobius"/>
    </source>
</evidence>
<evidence type="ECO:0000313" key="2">
    <source>
        <dbReference type="EMBL" id="QKJ25602.1"/>
    </source>
</evidence>
<keyword evidence="1" id="KW-0812">Transmembrane</keyword>
<accession>A0A7D4Q6V3</accession>
<feature type="transmembrane region" description="Helical" evidence="1">
    <location>
        <begin position="29"/>
        <end position="48"/>
    </location>
</feature>
<dbReference type="KEGG" id="aqg:HRU87_05385"/>
<dbReference type="Proteomes" id="UP000501003">
    <property type="component" value="Chromosome"/>
</dbReference>
<keyword evidence="3" id="KW-1185">Reference proteome</keyword>
<feature type="transmembrane region" description="Helical" evidence="1">
    <location>
        <begin position="95"/>
        <end position="115"/>
    </location>
</feature>
<keyword evidence="1" id="KW-1133">Transmembrane helix</keyword>
<reference evidence="2 3" key="1">
    <citation type="submission" date="2020-05" db="EMBL/GenBank/DDBJ databases">
        <title>Aquirufa sp. strain 15G-AUS-rot a new Aquirufa species.</title>
        <authorList>
            <person name="Pitt A."/>
            <person name="Hahn M.W."/>
        </authorList>
    </citation>
    <scope>NUCLEOTIDE SEQUENCE [LARGE SCALE GENOMIC DNA]</scope>
    <source>
        <strain evidence="2 3">15G-AUS-rot</strain>
    </source>
</reference>
<organism evidence="2 3">
    <name type="scientific">Aquiluna borgnonia</name>
    <dbReference type="NCBI Taxonomy" id="2499157"/>
    <lineage>
        <taxon>Bacteria</taxon>
        <taxon>Bacillati</taxon>
        <taxon>Actinomycetota</taxon>
        <taxon>Actinomycetes</taxon>
        <taxon>Micrococcales</taxon>
        <taxon>Microbacteriaceae</taxon>
        <taxon>Luna cluster</taxon>
        <taxon>Luna-1 subcluster</taxon>
        <taxon>Aquiluna</taxon>
    </lineage>
</organism>